<dbReference type="InterPro" id="IPR032675">
    <property type="entry name" value="LRR_dom_sf"/>
</dbReference>
<evidence type="ECO:0000313" key="2">
    <source>
        <dbReference type="Proteomes" id="UP000011083"/>
    </source>
</evidence>
<dbReference type="RefSeq" id="XP_004344834.1">
    <property type="nucleotide sequence ID" value="XM_004344784.1"/>
</dbReference>
<reference evidence="1 2" key="1">
    <citation type="journal article" date="2013" name="Genome Biol.">
        <title>Genome of Acanthamoeba castellanii highlights extensive lateral gene transfer and early evolution of tyrosine kinase signaling.</title>
        <authorList>
            <person name="Clarke M."/>
            <person name="Lohan A.J."/>
            <person name="Liu B."/>
            <person name="Lagkouvardos I."/>
            <person name="Roy S."/>
            <person name="Zafar N."/>
            <person name="Bertelli C."/>
            <person name="Schilde C."/>
            <person name="Kianianmomeni A."/>
            <person name="Burglin T.R."/>
            <person name="Frech C."/>
            <person name="Turcotte B."/>
            <person name="Kopec K.O."/>
            <person name="Synnott J.M."/>
            <person name="Choo C."/>
            <person name="Paponov I."/>
            <person name="Finkler A."/>
            <person name="Soon Heng Tan C."/>
            <person name="Hutchins A.P."/>
            <person name="Weinmeier T."/>
            <person name="Rattei T."/>
            <person name="Chu J.S."/>
            <person name="Gimenez G."/>
            <person name="Irimia M."/>
            <person name="Rigden D.J."/>
            <person name="Fitzpatrick D.A."/>
            <person name="Lorenzo-Morales J."/>
            <person name="Bateman A."/>
            <person name="Chiu C.H."/>
            <person name="Tang P."/>
            <person name="Hegemann P."/>
            <person name="Fromm H."/>
            <person name="Raoult D."/>
            <person name="Greub G."/>
            <person name="Miranda-Saavedra D."/>
            <person name="Chen N."/>
            <person name="Nash P."/>
            <person name="Ginger M.L."/>
            <person name="Horn M."/>
            <person name="Schaap P."/>
            <person name="Caler L."/>
            <person name="Loftus B."/>
        </authorList>
    </citation>
    <scope>NUCLEOTIDE SEQUENCE [LARGE SCALE GENOMIC DNA]</scope>
    <source>
        <strain evidence="1 2">Neff</strain>
    </source>
</reference>
<dbReference type="GeneID" id="14921968"/>
<dbReference type="GO" id="GO:0031146">
    <property type="term" value="P:SCF-dependent proteasomal ubiquitin-dependent protein catabolic process"/>
    <property type="evidence" value="ECO:0007669"/>
    <property type="project" value="TreeGrafter"/>
</dbReference>
<accession>L8H9L3</accession>
<dbReference type="EMBL" id="KB007908">
    <property type="protein sequence ID" value="ELR21091.1"/>
    <property type="molecule type" value="Genomic_DNA"/>
</dbReference>
<gene>
    <name evidence="1" type="ORF">ACA1_282670</name>
</gene>
<dbReference type="VEuPathDB" id="AmoebaDB:ACA1_282670"/>
<dbReference type="Proteomes" id="UP000011083">
    <property type="component" value="Unassembled WGS sequence"/>
</dbReference>
<dbReference type="KEGG" id="acan:ACA1_282670"/>
<dbReference type="GO" id="GO:0019005">
    <property type="term" value="C:SCF ubiquitin ligase complex"/>
    <property type="evidence" value="ECO:0007669"/>
    <property type="project" value="TreeGrafter"/>
</dbReference>
<dbReference type="InterPro" id="IPR036047">
    <property type="entry name" value="F-box-like_dom_sf"/>
</dbReference>
<dbReference type="SUPFAM" id="SSF81383">
    <property type="entry name" value="F-box domain"/>
    <property type="match status" value="1"/>
</dbReference>
<keyword evidence="2" id="KW-1185">Reference proteome</keyword>
<dbReference type="Gene3D" id="3.80.10.10">
    <property type="entry name" value="Ribonuclease Inhibitor"/>
    <property type="match status" value="1"/>
</dbReference>
<sequence>MKLKTKRSLWRRTRTDTMRQRSGKRRRVEFEDGHVGREDVLEAEVESDCYLLQRLPVEVWTHILSFVLAKKSPFASLSATLLTCKLWRRIGLSLVTSYTMSPMKPKKLARKCLAFLFGNCPNLRSLRVRNCPIVNSMLYHLPERITLLDCGFTQITEEALEYLPLSLKALSIDNMAITDNGFNDLPSRLDTLSLRQVIISPISAKKMAQRFTRLRKLTLSAQVTNVTAFLPPSIECLRLHVGSIGDKNYLWNDNVIATLLPLPNLQILEISRCNITNSSKQTLAETRVRHLVIRQAKLSDDGMRYLPPTLISLMLESVPTITDAGLRGLPLAVQSMALIKMEKLTGPGLLSFLLESATNLRYLVLDEELHAALRAVDVDRKLAARRNLHISVKRENEPCPKLHQLPVHHLPPPDQ</sequence>
<name>L8H9L3_ACACF</name>
<evidence type="ECO:0000313" key="1">
    <source>
        <dbReference type="EMBL" id="ELR21091.1"/>
    </source>
</evidence>
<dbReference type="PANTHER" id="PTHR13318:SF95">
    <property type="entry name" value="F-BOX PROTEIN YLR352W"/>
    <property type="match status" value="1"/>
</dbReference>
<proteinExistence type="predicted"/>
<dbReference type="AlphaFoldDB" id="L8H9L3"/>
<organism evidence="1 2">
    <name type="scientific">Acanthamoeba castellanii (strain ATCC 30010 / Neff)</name>
    <dbReference type="NCBI Taxonomy" id="1257118"/>
    <lineage>
        <taxon>Eukaryota</taxon>
        <taxon>Amoebozoa</taxon>
        <taxon>Discosea</taxon>
        <taxon>Longamoebia</taxon>
        <taxon>Centramoebida</taxon>
        <taxon>Acanthamoebidae</taxon>
        <taxon>Acanthamoeba</taxon>
    </lineage>
</organism>
<dbReference type="OrthoDB" id="1924287at2759"/>
<protein>
    <submittedName>
        <fullName evidence="1">Leucine rich repeat domain containing protein</fullName>
    </submittedName>
</protein>
<dbReference type="PANTHER" id="PTHR13318">
    <property type="entry name" value="PARTNER OF PAIRED, ISOFORM B-RELATED"/>
    <property type="match status" value="1"/>
</dbReference>
<dbReference type="SUPFAM" id="SSF52047">
    <property type="entry name" value="RNI-like"/>
    <property type="match status" value="1"/>
</dbReference>